<keyword evidence="2" id="KW-0418">Kinase</keyword>
<protein>
    <submittedName>
        <fullName evidence="2">Protein kinase</fullName>
    </submittedName>
</protein>
<dbReference type="EMBL" id="DF238776">
    <property type="protein sequence ID" value="GAC93434.1"/>
    <property type="molecule type" value="Genomic_DNA"/>
</dbReference>
<dbReference type="GO" id="GO:0016301">
    <property type="term" value="F:kinase activity"/>
    <property type="evidence" value="ECO:0007669"/>
    <property type="project" value="UniProtKB-KW"/>
</dbReference>
<evidence type="ECO:0000256" key="1">
    <source>
        <dbReference type="SAM" id="MobiDB-lite"/>
    </source>
</evidence>
<feature type="region of interest" description="Disordered" evidence="1">
    <location>
        <begin position="27"/>
        <end position="58"/>
    </location>
</feature>
<accession>R9NXR9</accession>
<keyword evidence="3" id="KW-1185">Reference proteome</keyword>
<dbReference type="RefSeq" id="XP_012187021.1">
    <property type="nucleotide sequence ID" value="XM_012331631.1"/>
</dbReference>
<evidence type="ECO:0000313" key="3">
    <source>
        <dbReference type="Proteomes" id="UP000014071"/>
    </source>
</evidence>
<dbReference type="HOGENOM" id="CLU_2455686_0_0_1"/>
<dbReference type="Proteomes" id="UP000014071">
    <property type="component" value="Unassembled WGS sequence"/>
</dbReference>
<organism evidence="2 3">
    <name type="scientific">Pseudozyma hubeiensis (strain SY62)</name>
    <name type="common">Yeast</name>
    <dbReference type="NCBI Taxonomy" id="1305764"/>
    <lineage>
        <taxon>Eukaryota</taxon>
        <taxon>Fungi</taxon>
        <taxon>Dikarya</taxon>
        <taxon>Basidiomycota</taxon>
        <taxon>Ustilaginomycotina</taxon>
        <taxon>Ustilaginomycetes</taxon>
        <taxon>Ustilaginales</taxon>
        <taxon>Ustilaginaceae</taxon>
        <taxon>Pseudozyma</taxon>
    </lineage>
</organism>
<sequence length="89" mass="9705">MKVTSESIRLACRGACCRYGLGRQAASSQRVQAPPAHTESHSFRSSTKQLKRSKSMPTLPDVARRVGFGLTVNSKRKSGSSRCGYLNAF</sequence>
<dbReference type="AlphaFoldDB" id="R9NXR9"/>
<gene>
    <name evidence="2" type="ORF">PHSY_000999</name>
</gene>
<proteinExistence type="predicted"/>
<evidence type="ECO:0000313" key="2">
    <source>
        <dbReference type="EMBL" id="GAC93434.1"/>
    </source>
</evidence>
<keyword evidence="2" id="KW-0808">Transferase</keyword>
<name>R9NXR9_PSEHS</name>
<reference evidence="3" key="1">
    <citation type="journal article" date="2013" name="Genome Announc.">
        <title>Draft genome sequence of the basidiomycetous yeast-like fungus Pseudozyma hubeiensis SY62, which produces an abundant amount of the biosurfactant mannosylerythritol lipids.</title>
        <authorList>
            <person name="Konishi M."/>
            <person name="Hatada Y."/>
            <person name="Horiuchi J."/>
        </authorList>
    </citation>
    <scope>NUCLEOTIDE SEQUENCE [LARGE SCALE GENOMIC DNA]</scope>
    <source>
        <strain evidence="3">SY62</strain>
    </source>
</reference>
<dbReference type="GeneID" id="24106300"/>